<dbReference type="EMBL" id="AAMD01000028">
    <property type="protein sequence ID" value="EAU67722.1"/>
    <property type="molecule type" value="Genomic_DNA"/>
</dbReference>
<accession>Q096N9</accession>
<dbReference type="SMART" id="SM01294">
    <property type="entry name" value="PKS_PP_betabranch"/>
    <property type="match status" value="1"/>
</dbReference>
<dbReference type="AlphaFoldDB" id="Q096N9"/>
<dbReference type="OrthoDB" id="9797708at2"/>
<gene>
    <name evidence="8" type="ORF">STIAU_0485</name>
</gene>
<dbReference type="InterPro" id="IPR009081">
    <property type="entry name" value="PP-bd_ACP"/>
</dbReference>
<comment type="similarity">
    <text evidence="1">Belongs to the ATP-dependent AMP-binding enzyme family.</text>
</comment>
<dbReference type="SUPFAM" id="SSF56801">
    <property type="entry name" value="Acetyl-CoA synthetase-like"/>
    <property type="match status" value="1"/>
</dbReference>
<dbReference type="Pfam" id="PF23024">
    <property type="entry name" value="AMP-dom_DIP2-like"/>
    <property type="match status" value="1"/>
</dbReference>
<dbReference type="InterPro" id="IPR040097">
    <property type="entry name" value="FAAL/FAAC"/>
</dbReference>
<sequence length="745" mass="81642">MSGKFCSHLSRSRIERVSRVAETSLPQAPFPTVVDALRHHAQHQPERRVYTFLSEAGEEESKLTFAQLDAQARAIAVELKKAGATGQRVVMLYPSCLEFVAAYFGCLYGNVVAVPAYPPEPARLQRTLPRLQAIVKNASATKILTTQAIKAMVGFFTPYAPELGEVEWIATDAVDVNQASEWQRPNIGPQTLSFLQYTSGSTATPKGVMVTHANLVANTMALTSVVKTHRDSTLVCWLPLFHDMGLIGNVIHAAYVGFHCVLMAPTTFLQNPFLWVKAMSDYKATFTGGPNFGYELCNRKVTAEQRATLDLSHLETAYNGAEPVRYETLERFLELFGPQGLKRSAIKPCYGMAETTLVVSMMTSDSKGPILVMADGAALERNQVQPVEGNPVGARSLVSSGNISTDPSQRVLIVRPETGVRCASNEVGEIWISGPSVARGYWNMSDETEAIFHAYLSDTGEGPFLRTGDLGYLREDGELFITGRWKDLVIIRGTNHYPQDIERTMEQQHPAMRPGCGAAFCVDVKNEERLVVVQEVDANKVTDFDGLLEKVRNAINQSHGVQPYALVLVPPRSITKTSSGKIQRRACRALWLSNEMEKVHEWRQPELAAEPAKAPQVQAVVAKPAPAPAAALQAAAAASPDDVARHTATRPTSEVHAFLIARVAEEAKLSTALIDPNLPFTTYGLDSAGEIMLTKSLEDFLGVKLAANLTWEYPTIDALARYLGGEEVMSVTMSERRKLAERSAR</sequence>
<dbReference type="Proteomes" id="UP000032702">
    <property type="component" value="Unassembled WGS sequence"/>
</dbReference>
<keyword evidence="6" id="KW-0443">Lipid metabolism</keyword>
<dbReference type="Gene3D" id="3.40.50.12780">
    <property type="entry name" value="N-terminal domain of ligase-like"/>
    <property type="match status" value="1"/>
</dbReference>
<dbReference type="InterPro" id="IPR025110">
    <property type="entry name" value="AMP-bd_C"/>
</dbReference>
<dbReference type="GO" id="GO:0006633">
    <property type="term" value="P:fatty acid biosynthetic process"/>
    <property type="evidence" value="ECO:0007669"/>
    <property type="project" value="TreeGrafter"/>
</dbReference>
<evidence type="ECO:0000256" key="4">
    <source>
        <dbReference type="ARBA" id="ARBA00022598"/>
    </source>
</evidence>
<organism evidence="8 9">
    <name type="scientific">Stigmatella aurantiaca (strain DW4/3-1)</name>
    <dbReference type="NCBI Taxonomy" id="378806"/>
    <lineage>
        <taxon>Bacteria</taxon>
        <taxon>Pseudomonadati</taxon>
        <taxon>Myxococcota</taxon>
        <taxon>Myxococcia</taxon>
        <taxon>Myxococcales</taxon>
        <taxon>Cystobacterineae</taxon>
        <taxon>Archangiaceae</taxon>
        <taxon>Stigmatella</taxon>
    </lineage>
</organism>
<dbReference type="GO" id="GO:0070566">
    <property type="term" value="F:adenylyltransferase activity"/>
    <property type="evidence" value="ECO:0007669"/>
    <property type="project" value="TreeGrafter"/>
</dbReference>
<dbReference type="Pfam" id="PF00550">
    <property type="entry name" value="PP-binding"/>
    <property type="match status" value="1"/>
</dbReference>
<evidence type="ECO:0000256" key="2">
    <source>
        <dbReference type="ARBA" id="ARBA00022450"/>
    </source>
</evidence>
<dbReference type="SUPFAM" id="SSF47336">
    <property type="entry name" value="ACP-like"/>
    <property type="match status" value="1"/>
</dbReference>
<dbReference type="SMART" id="SM00823">
    <property type="entry name" value="PKS_PP"/>
    <property type="match status" value="1"/>
</dbReference>
<comment type="caution">
    <text evidence="8">The sequence shown here is derived from an EMBL/GenBank/DDBJ whole genome shotgun (WGS) entry which is preliminary data.</text>
</comment>
<dbReference type="Gene3D" id="1.10.1200.10">
    <property type="entry name" value="ACP-like"/>
    <property type="match status" value="1"/>
</dbReference>
<evidence type="ECO:0000313" key="8">
    <source>
        <dbReference type="EMBL" id="EAU67722.1"/>
    </source>
</evidence>
<dbReference type="PATRIC" id="fig|378806.16.peg.7002"/>
<evidence type="ECO:0000313" key="9">
    <source>
        <dbReference type="Proteomes" id="UP000032702"/>
    </source>
</evidence>
<dbReference type="GO" id="GO:0016874">
    <property type="term" value="F:ligase activity"/>
    <property type="evidence" value="ECO:0007669"/>
    <property type="project" value="UniProtKB-KW"/>
</dbReference>
<feature type="domain" description="Carrier" evidence="7">
    <location>
        <begin position="650"/>
        <end position="727"/>
    </location>
</feature>
<dbReference type="GO" id="GO:0031177">
    <property type="term" value="F:phosphopantetheine binding"/>
    <property type="evidence" value="ECO:0007669"/>
    <property type="project" value="InterPro"/>
</dbReference>
<dbReference type="Pfam" id="PF00501">
    <property type="entry name" value="AMP-binding"/>
    <property type="match status" value="1"/>
</dbReference>
<dbReference type="PANTHER" id="PTHR22754">
    <property type="entry name" value="DISCO-INTERACTING PROTEIN 2 DIP2 -RELATED"/>
    <property type="match status" value="1"/>
</dbReference>
<dbReference type="Gene3D" id="3.30.300.30">
    <property type="match status" value="1"/>
</dbReference>
<dbReference type="InterPro" id="IPR036736">
    <property type="entry name" value="ACP-like_sf"/>
</dbReference>
<evidence type="ECO:0000259" key="7">
    <source>
        <dbReference type="PROSITE" id="PS50075"/>
    </source>
</evidence>
<reference evidence="8 9" key="1">
    <citation type="submission" date="2006-04" db="EMBL/GenBank/DDBJ databases">
        <authorList>
            <person name="Nierman W.C."/>
        </authorList>
    </citation>
    <scope>NUCLEOTIDE SEQUENCE [LARGE SCALE GENOMIC DNA]</scope>
    <source>
        <strain evidence="8 9">DW4/3-1</strain>
    </source>
</reference>
<dbReference type="PROSITE" id="PS50075">
    <property type="entry name" value="CARRIER"/>
    <property type="match status" value="1"/>
</dbReference>
<dbReference type="PANTHER" id="PTHR22754:SF32">
    <property type="entry name" value="DISCO-INTERACTING PROTEIN 2"/>
    <property type="match status" value="1"/>
</dbReference>
<dbReference type="CDD" id="cd05931">
    <property type="entry name" value="FAAL"/>
    <property type="match status" value="1"/>
</dbReference>
<keyword evidence="2" id="KW-0596">Phosphopantetheine</keyword>
<dbReference type="FunFam" id="3.40.50.12780:FF:000013">
    <property type="entry name" value="Long-chain-fatty-acid--AMP ligase FadD32"/>
    <property type="match status" value="1"/>
</dbReference>
<keyword evidence="3" id="KW-0597">Phosphoprotein</keyword>
<dbReference type="InterPro" id="IPR020806">
    <property type="entry name" value="PKS_PP-bd"/>
</dbReference>
<evidence type="ECO:0000256" key="3">
    <source>
        <dbReference type="ARBA" id="ARBA00022553"/>
    </source>
</evidence>
<keyword evidence="5" id="KW-0276">Fatty acid metabolism</keyword>
<protein>
    <submittedName>
        <fullName evidence="8">Beta-ketoacyl synthase</fullName>
    </submittedName>
</protein>
<evidence type="ECO:0000256" key="1">
    <source>
        <dbReference type="ARBA" id="ARBA00006432"/>
    </source>
</evidence>
<dbReference type="InterPro" id="IPR045851">
    <property type="entry name" value="AMP-bd_C_sf"/>
</dbReference>
<proteinExistence type="inferred from homology"/>
<keyword evidence="4" id="KW-0436">Ligase</keyword>
<dbReference type="GO" id="GO:0071766">
    <property type="term" value="P:Actinobacterium-type cell wall biogenesis"/>
    <property type="evidence" value="ECO:0007669"/>
    <property type="project" value="UniProtKB-ARBA"/>
</dbReference>
<dbReference type="InterPro" id="IPR042099">
    <property type="entry name" value="ANL_N_sf"/>
</dbReference>
<dbReference type="GO" id="GO:0005886">
    <property type="term" value="C:plasma membrane"/>
    <property type="evidence" value="ECO:0007669"/>
    <property type="project" value="TreeGrafter"/>
</dbReference>
<dbReference type="InterPro" id="IPR000873">
    <property type="entry name" value="AMP-dep_synth/lig_dom"/>
</dbReference>
<evidence type="ECO:0000256" key="5">
    <source>
        <dbReference type="ARBA" id="ARBA00022832"/>
    </source>
</evidence>
<evidence type="ECO:0000256" key="6">
    <source>
        <dbReference type="ARBA" id="ARBA00023098"/>
    </source>
</evidence>
<name>Q096N9_STIAD</name>